<accession>A0A916QGJ3</accession>
<sequence>MEFSRKHLAYFPNVHISKKHLAHSLTISLGAGISGAVYQLSCRNQQGKAFVGIHFDQSREDMYRSFCLHKSLITKKVHPNIVMENRSLRVYFELYAYLFDTMAEIKDVLEKFIQFFSPYLDGSVERLPEDLPGEAGEERNNKGLQGKVVEGIMQIDKEWLRSSMIDPRLAEILLEEVTDEREFLAK</sequence>
<reference evidence="1" key="2">
    <citation type="journal article" date="2021" name="Data Brief">
        <title>Draft genome sequence data of the facultative, thermophilic, xylanolytic bacterium Paenibacillus sp. strain DA-C8.</title>
        <authorList>
            <person name="Chhe C."/>
            <person name="Uke A."/>
            <person name="Baramee S."/>
            <person name="Ungkulpasvich U."/>
            <person name="Tachaapaikoon C."/>
            <person name="Pason P."/>
            <person name="Waeonukul R."/>
            <person name="Ratanakhanokchai K."/>
            <person name="Kosugi A."/>
        </authorList>
    </citation>
    <scope>NUCLEOTIDE SEQUENCE</scope>
    <source>
        <strain evidence="1">DA-C8</strain>
    </source>
</reference>
<keyword evidence="2" id="KW-1185">Reference proteome</keyword>
<proteinExistence type="predicted"/>
<organism evidence="1 2">
    <name type="scientific">Insulibacter thermoxylanivorax</name>
    <dbReference type="NCBI Taxonomy" id="2749268"/>
    <lineage>
        <taxon>Bacteria</taxon>
        <taxon>Bacillati</taxon>
        <taxon>Bacillota</taxon>
        <taxon>Bacilli</taxon>
        <taxon>Bacillales</taxon>
        <taxon>Paenibacillaceae</taxon>
        <taxon>Insulibacter</taxon>
    </lineage>
</organism>
<protein>
    <submittedName>
        <fullName evidence="1">Uncharacterized protein</fullName>
    </submittedName>
</protein>
<dbReference type="Proteomes" id="UP000654993">
    <property type="component" value="Unassembled WGS sequence"/>
</dbReference>
<comment type="caution">
    <text evidence="1">The sequence shown here is derived from an EMBL/GenBank/DDBJ whole genome shotgun (WGS) entry which is preliminary data.</text>
</comment>
<evidence type="ECO:0000313" key="2">
    <source>
        <dbReference type="Proteomes" id="UP000654993"/>
    </source>
</evidence>
<name>A0A916QGJ3_9BACL</name>
<dbReference type="EMBL" id="BMAQ01000039">
    <property type="protein sequence ID" value="GFR39269.1"/>
    <property type="molecule type" value="Genomic_DNA"/>
</dbReference>
<reference evidence="1" key="1">
    <citation type="submission" date="2020-08" db="EMBL/GenBank/DDBJ databases">
        <authorList>
            <person name="Uke A."/>
            <person name="Chhe C."/>
            <person name="Baramee S."/>
            <person name="Kosugi A."/>
        </authorList>
    </citation>
    <scope>NUCLEOTIDE SEQUENCE</scope>
    <source>
        <strain evidence="1">DA-C8</strain>
    </source>
</reference>
<dbReference type="AlphaFoldDB" id="A0A916QGJ3"/>
<gene>
    <name evidence="1" type="ORF">PRECH8_25650</name>
</gene>
<evidence type="ECO:0000313" key="1">
    <source>
        <dbReference type="EMBL" id="GFR39269.1"/>
    </source>
</evidence>